<dbReference type="KEGG" id="gph:GEMMAAP_03365"/>
<dbReference type="PANTHER" id="PTHR43701:SF2">
    <property type="entry name" value="MEMBRANE TRANSPORTER PROTEIN YJNA-RELATED"/>
    <property type="match status" value="1"/>
</dbReference>
<dbReference type="Pfam" id="PF01925">
    <property type="entry name" value="TauE"/>
    <property type="match status" value="1"/>
</dbReference>
<reference evidence="6 7" key="1">
    <citation type="journal article" date="2014" name="Proc. Natl. Acad. Sci. U.S.A.">
        <title>Functional type 2 photosynthetic reaction centers found in the rare bacterial phylum Gemmatimonadetes.</title>
        <authorList>
            <person name="Zeng Y."/>
            <person name="Feng F."/>
            <person name="Medova H."/>
            <person name="Dean J."/>
            <person name="Koblizek M."/>
        </authorList>
    </citation>
    <scope>NUCLEOTIDE SEQUENCE [LARGE SCALE GENOMIC DNA]</scope>
    <source>
        <strain evidence="6 7">AP64</strain>
    </source>
</reference>
<feature type="transmembrane region" description="Helical" evidence="5">
    <location>
        <begin position="6"/>
        <end position="35"/>
    </location>
</feature>
<evidence type="ECO:0000256" key="1">
    <source>
        <dbReference type="ARBA" id="ARBA00004141"/>
    </source>
</evidence>
<organism evidence="6 7">
    <name type="scientific">Gemmatimonas phototrophica</name>
    <dbReference type="NCBI Taxonomy" id="1379270"/>
    <lineage>
        <taxon>Bacteria</taxon>
        <taxon>Pseudomonadati</taxon>
        <taxon>Gemmatimonadota</taxon>
        <taxon>Gemmatimonadia</taxon>
        <taxon>Gemmatimonadales</taxon>
        <taxon>Gemmatimonadaceae</taxon>
        <taxon>Gemmatimonas</taxon>
    </lineage>
</organism>
<comment type="similarity">
    <text evidence="5">Belongs to the 4-toluene sulfonate uptake permease (TSUP) (TC 2.A.102) family.</text>
</comment>
<dbReference type="PANTHER" id="PTHR43701">
    <property type="entry name" value="MEMBRANE TRANSPORTER PROTEIN MJ0441-RELATED"/>
    <property type="match status" value="1"/>
</dbReference>
<evidence type="ECO:0000313" key="6">
    <source>
        <dbReference type="EMBL" id="AMW04136.1"/>
    </source>
</evidence>
<keyword evidence="7" id="KW-1185">Reference proteome</keyword>
<name>A0A143BGG6_9BACT</name>
<feature type="transmembrane region" description="Helical" evidence="5">
    <location>
        <begin position="73"/>
        <end position="92"/>
    </location>
</feature>
<keyword evidence="3 5" id="KW-1133">Transmembrane helix</keyword>
<dbReference type="InterPro" id="IPR051598">
    <property type="entry name" value="TSUP/Inactive_protease-like"/>
</dbReference>
<dbReference type="RefSeq" id="WP_026850230.1">
    <property type="nucleotide sequence ID" value="NZ_CP011454.1"/>
</dbReference>
<sequence>MTLLLLAIGLGAGILSGVFGIGGGIIIVPALVYLAKMSPQQAAGTSLAALVLPLGAAVGAWTYYKAGHLDPKYALLIALGMAVGAFGGSWIATNIDGDLLRKAFAVLMVIMAVKMWVG</sequence>
<dbReference type="OrthoDB" id="532317at2"/>
<keyword evidence="2 5" id="KW-0812">Transmembrane</keyword>
<keyword evidence="5" id="KW-1003">Cell membrane</keyword>
<evidence type="ECO:0000256" key="4">
    <source>
        <dbReference type="ARBA" id="ARBA00023136"/>
    </source>
</evidence>
<reference evidence="6 7" key="2">
    <citation type="journal article" date="2016" name="Environ. Microbiol. Rep.">
        <title>Metagenomic evidence for the presence of phototrophic Gemmatimonadetes bacteria in diverse environments.</title>
        <authorList>
            <person name="Zeng Y."/>
            <person name="Baumbach J."/>
            <person name="Barbosa E.G."/>
            <person name="Azevedo V."/>
            <person name="Zhang C."/>
            <person name="Koblizek M."/>
        </authorList>
    </citation>
    <scope>NUCLEOTIDE SEQUENCE [LARGE SCALE GENOMIC DNA]</scope>
    <source>
        <strain evidence="6 7">AP64</strain>
    </source>
</reference>
<dbReference type="eggNOG" id="COG0730">
    <property type="taxonomic scope" value="Bacteria"/>
</dbReference>
<feature type="transmembrane region" description="Helical" evidence="5">
    <location>
        <begin position="42"/>
        <end position="61"/>
    </location>
</feature>
<gene>
    <name evidence="6" type="ORF">GEMMAAP_03365</name>
</gene>
<dbReference type="GO" id="GO:0005886">
    <property type="term" value="C:plasma membrane"/>
    <property type="evidence" value="ECO:0007669"/>
    <property type="project" value="UniProtKB-SubCell"/>
</dbReference>
<proteinExistence type="inferred from homology"/>
<dbReference type="InterPro" id="IPR002781">
    <property type="entry name" value="TM_pro_TauE-like"/>
</dbReference>
<keyword evidence="4 5" id="KW-0472">Membrane</keyword>
<evidence type="ECO:0000256" key="3">
    <source>
        <dbReference type="ARBA" id="ARBA00022989"/>
    </source>
</evidence>
<dbReference type="EMBL" id="CP011454">
    <property type="protein sequence ID" value="AMW04136.1"/>
    <property type="molecule type" value="Genomic_DNA"/>
</dbReference>
<dbReference type="STRING" id="1379270.GEMMAAP_03365"/>
<accession>A0A143BGG6</accession>
<dbReference type="Proteomes" id="UP000076404">
    <property type="component" value="Chromosome"/>
</dbReference>
<protein>
    <recommendedName>
        <fullName evidence="5">Probable membrane transporter protein</fullName>
    </recommendedName>
</protein>
<dbReference type="AlphaFoldDB" id="A0A143BGG6"/>
<evidence type="ECO:0000256" key="5">
    <source>
        <dbReference type="RuleBase" id="RU363041"/>
    </source>
</evidence>
<evidence type="ECO:0000256" key="2">
    <source>
        <dbReference type="ARBA" id="ARBA00022692"/>
    </source>
</evidence>
<evidence type="ECO:0000313" key="7">
    <source>
        <dbReference type="Proteomes" id="UP000076404"/>
    </source>
</evidence>
<comment type="subcellular location">
    <subcellularLocation>
        <location evidence="5">Cell membrane</location>
        <topology evidence="5">Multi-pass membrane protein</topology>
    </subcellularLocation>
    <subcellularLocation>
        <location evidence="1">Membrane</location>
        <topology evidence="1">Multi-pass membrane protein</topology>
    </subcellularLocation>
</comment>